<keyword evidence="1" id="KW-1133">Transmembrane helix</keyword>
<name>A0A542YQP8_9MICO</name>
<gene>
    <name evidence="2" type="ORF">FB467_1535</name>
</gene>
<feature type="transmembrane region" description="Helical" evidence="1">
    <location>
        <begin position="21"/>
        <end position="40"/>
    </location>
</feature>
<proteinExistence type="predicted"/>
<feature type="transmembrane region" description="Helical" evidence="1">
    <location>
        <begin position="52"/>
        <end position="72"/>
    </location>
</feature>
<keyword evidence="1" id="KW-0812">Transmembrane</keyword>
<evidence type="ECO:0000313" key="2">
    <source>
        <dbReference type="EMBL" id="TQL50426.1"/>
    </source>
</evidence>
<feature type="transmembrane region" description="Helical" evidence="1">
    <location>
        <begin position="92"/>
        <end position="114"/>
    </location>
</feature>
<organism evidence="2 3">
    <name type="scientific">Ornithinicoccus hortensis</name>
    <dbReference type="NCBI Taxonomy" id="82346"/>
    <lineage>
        <taxon>Bacteria</taxon>
        <taxon>Bacillati</taxon>
        <taxon>Actinomycetota</taxon>
        <taxon>Actinomycetes</taxon>
        <taxon>Micrococcales</taxon>
        <taxon>Intrasporangiaceae</taxon>
        <taxon>Ornithinicoccus</taxon>
    </lineage>
</organism>
<accession>A0A542YQP8</accession>
<dbReference type="Proteomes" id="UP000319516">
    <property type="component" value="Unassembled WGS sequence"/>
</dbReference>
<keyword evidence="1" id="KW-0472">Membrane</keyword>
<sequence>MGGVTRDSAARARWRRRYLSLGWGEWTAAAVFAVVAATVVVPRLDARAALALWWALAPLLLVLVQAGAYWLLARSWVGRGAMPPRVAGAFRVCRVLGPPVLLLGAVGVLANHPAGVAEALLVWAVWVFGMVEYLNYYVVRLAYPVAHWAREVTRWRRPRLVLDLQAARGTDARP</sequence>
<evidence type="ECO:0000313" key="3">
    <source>
        <dbReference type="Proteomes" id="UP000319516"/>
    </source>
</evidence>
<feature type="transmembrane region" description="Helical" evidence="1">
    <location>
        <begin position="120"/>
        <end position="139"/>
    </location>
</feature>
<evidence type="ECO:0000256" key="1">
    <source>
        <dbReference type="SAM" id="Phobius"/>
    </source>
</evidence>
<reference evidence="2 3" key="1">
    <citation type="submission" date="2019-06" db="EMBL/GenBank/DDBJ databases">
        <title>Sequencing the genomes of 1000 actinobacteria strains.</title>
        <authorList>
            <person name="Klenk H.-P."/>
        </authorList>
    </citation>
    <scope>NUCLEOTIDE SEQUENCE [LARGE SCALE GENOMIC DNA]</scope>
    <source>
        <strain evidence="2 3">DSM 12335</strain>
    </source>
</reference>
<dbReference type="AlphaFoldDB" id="A0A542YQP8"/>
<keyword evidence="3" id="KW-1185">Reference proteome</keyword>
<comment type="caution">
    <text evidence="2">The sequence shown here is derived from an EMBL/GenBank/DDBJ whole genome shotgun (WGS) entry which is preliminary data.</text>
</comment>
<protein>
    <submittedName>
        <fullName evidence="2">Uncharacterized protein</fullName>
    </submittedName>
</protein>
<dbReference type="EMBL" id="VFOP01000001">
    <property type="protein sequence ID" value="TQL50426.1"/>
    <property type="molecule type" value="Genomic_DNA"/>
</dbReference>